<protein>
    <submittedName>
        <fullName evidence="8">ABC transporter, permease protein, cysTW family</fullName>
    </submittedName>
</protein>
<dbReference type="PATRIC" id="fig|93930.3.peg.104"/>
<accession>A0A117L2G8</accession>
<evidence type="ECO:0000256" key="4">
    <source>
        <dbReference type="ARBA" id="ARBA00022692"/>
    </source>
</evidence>
<reference evidence="8 9" key="1">
    <citation type="journal article" date="2015" name="MBio">
        <title>Genome-Resolved Metagenomic Analysis Reveals Roles for Candidate Phyla and Other Microbial Community Members in Biogeochemical Transformations in Oil Reservoirs.</title>
        <authorList>
            <person name="Hu P."/>
            <person name="Tom L."/>
            <person name="Singh A."/>
            <person name="Thomas B.C."/>
            <person name="Baker B.J."/>
            <person name="Piceno Y.M."/>
            <person name="Andersen G.L."/>
            <person name="Banfield J.F."/>
        </authorList>
    </citation>
    <scope>NUCLEOTIDE SEQUENCE [LARGE SCALE GENOMIC DNA]</scope>
    <source>
        <strain evidence="8">46_26</strain>
    </source>
</reference>
<name>A0A117L2G8_9THEM</name>
<dbReference type="GO" id="GO:0005886">
    <property type="term" value="C:plasma membrane"/>
    <property type="evidence" value="ECO:0007669"/>
    <property type="project" value="UniProtKB-SubCell"/>
</dbReference>
<feature type="transmembrane region" description="Helical" evidence="7">
    <location>
        <begin position="115"/>
        <end position="134"/>
    </location>
</feature>
<evidence type="ECO:0000313" key="9">
    <source>
        <dbReference type="Proteomes" id="UP000058636"/>
    </source>
</evidence>
<dbReference type="EMBL" id="LGFG01000090">
    <property type="protein sequence ID" value="KUK22808.1"/>
    <property type="molecule type" value="Genomic_DNA"/>
</dbReference>
<dbReference type="PANTHER" id="PTHR30151">
    <property type="entry name" value="ALKANE SULFONATE ABC TRANSPORTER-RELATED, MEMBRANE SUBUNIT"/>
    <property type="match status" value="1"/>
</dbReference>
<keyword evidence="6 7" id="KW-0472">Membrane</keyword>
<feature type="transmembrane region" description="Helical" evidence="7">
    <location>
        <begin position="57"/>
        <end position="75"/>
    </location>
</feature>
<comment type="caution">
    <text evidence="8">The sequence shown here is derived from an EMBL/GenBank/DDBJ whole genome shotgun (WGS) entry which is preliminary data.</text>
</comment>
<dbReference type="AlphaFoldDB" id="A0A117L2G8"/>
<organism evidence="8 9">
    <name type="scientific">Thermotoga petrophila</name>
    <dbReference type="NCBI Taxonomy" id="93929"/>
    <lineage>
        <taxon>Bacteria</taxon>
        <taxon>Thermotogati</taxon>
        <taxon>Thermotogota</taxon>
        <taxon>Thermotogae</taxon>
        <taxon>Thermotogales</taxon>
        <taxon>Thermotogaceae</taxon>
        <taxon>Thermotoga</taxon>
    </lineage>
</organism>
<evidence type="ECO:0000256" key="3">
    <source>
        <dbReference type="ARBA" id="ARBA00022475"/>
    </source>
</evidence>
<keyword evidence="2 7" id="KW-0813">Transport</keyword>
<dbReference type="InterPro" id="IPR000515">
    <property type="entry name" value="MetI-like"/>
</dbReference>
<evidence type="ECO:0000256" key="1">
    <source>
        <dbReference type="ARBA" id="ARBA00004651"/>
    </source>
</evidence>
<keyword evidence="4 7" id="KW-0812">Transmembrane</keyword>
<dbReference type="OMA" id="LWQQGWL"/>
<evidence type="ECO:0000313" key="8">
    <source>
        <dbReference type="EMBL" id="KUK22808.1"/>
    </source>
</evidence>
<dbReference type="PROSITE" id="PS50928">
    <property type="entry name" value="ABC_TM1"/>
    <property type="match status" value="1"/>
</dbReference>
<feature type="transmembrane region" description="Helical" evidence="7">
    <location>
        <begin position="211"/>
        <end position="233"/>
    </location>
</feature>
<dbReference type="CDD" id="cd06261">
    <property type="entry name" value="TM_PBP2"/>
    <property type="match status" value="1"/>
</dbReference>
<dbReference type="Gene3D" id="1.10.3720.10">
    <property type="entry name" value="MetI-like"/>
    <property type="match status" value="1"/>
</dbReference>
<gene>
    <name evidence="8" type="ORF">XD57_1093</name>
</gene>
<evidence type="ECO:0000256" key="6">
    <source>
        <dbReference type="ARBA" id="ARBA00023136"/>
    </source>
</evidence>
<dbReference type="SUPFAM" id="SSF161098">
    <property type="entry name" value="MetI-like"/>
    <property type="match status" value="1"/>
</dbReference>
<dbReference type="PANTHER" id="PTHR30151:SF38">
    <property type="entry name" value="ALIPHATIC SULFONATES TRANSPORT PERMEASE PROTEIN SSUC-RELATED"/>
    <property type="match status" value="1"/>
</dbReference>
<sequence>MKAVFGILLVLIVWHLLHFLFPSSLILPGPVETFEVFVKILNRETFEALLSTLLKGLVTTFIVIAVGLPVGFVMGISDRMYEFLRPLVTVVQAVPVVSWLVVVIFLWGIGWQGPVVISSLSLIPVAVFTTVSGVRSVDRKLLEVMKVYRVPRRTILKEVYLGSIWPFVLSILEVSSGNVWKAVVMGEYLCGDRGLGVLISWARQYVDVPRVYALTIFTVVLGISFERSVKVLARRVWKKWRLS</sequence>
<dbReference type="RefSeq" id="WP_011943324.1">
    <property type="nucleotide sequence ID" value="NZ_DAITJQ010000002.1"/>
</dbReference>
<comment type="subcellular location">
    <subcellularLocation>
        <location evidence="1 7">Cell membrane</location>
        <topology evidence="1 7">Multi-pass membrane protein</topology>
    </subcellularLocation>
</comment>
<evidence type="ECO:0000256" key="7">
    <source>
        <dbReference type="RuleBase" id="RU363032"/>
    </source>
</evidence>
<dbReference type="Proteomes" id="UP000058636">
    <property type="component" value="Unassembled WGS sequence"/>
</dbReference>
<keyword evidence="3" id="KW-1003">Cell membrane</keyword>
<proteinExistence type="inferred from homology"/>
<dbReference type="GO" id="GO:0055085">
    <property type="term" value="P:transmembrane transport"/>
    <property type="evidence" value="ECO:0007669"/>
    <property type="project" value="InterPro"/>
</dbReference>
<dbReference type="InterPro" id="IPR035906">
    <property type="entry name" value="MetI-like_sf"/>
</dbReference>
<dbReference type="Pfam" id="PF00528">
    <property type="entry name" value="BPD_transp_1"/>
    <property type="match status" value="1"/>
</dbReference>
<keyword evidence="5 7" id="KW-1133">Transmembrane helix</keyword>
<comment type="similarity">
    <text evidence="7">Belongs to the binding-protein-dependent transport system permease family.</text>
</comment>
<feature type="transmembrane region" description="Helical" evidence="7">
    <location>
        <begin position="87"/>
        <end position="109"/>
    </location>
</feature>
<evidence type="ECO:0000256" key="5">
    <source>
        <dbReference type="ARBA" id="ARBA00022989"/>
    </source>
</evidence>
<evidence type="ECO:0000256" key="2">
    <source>
        <dbReference type="ARBA" id="ARBA00022448"/>
    </source>
</evidence>
<feature type="transmembrane region" description="Helical" evidence="7">
    <location>
        <begin position="155"/>
        <end position="172"/>
    </location>
</feature>